<name>A0A5B7I6X6_PORTR</name>
<sequence length="67" mass="7230">MVAARGASPAAGLPGHLFAGHVWVKMCSATRDSWARITRRLRSGQGPPLCLAWHRCCCVVSWARGQA</sequence>
<reference evidence="1 2" key="1">
    <citation type="submission" date="2019-05" db="EMBL/GenBank/DDBJ databases">
        <title>Another draft genome of Portunus trituberculatus and its Hox gene families provides insights of decapod evolution.</title>
        <authorList>
            <person name="Jeong J.-H."/>
            <person name="Song I."/>
            <person name="Kim S."/>
            <person name="Choi T."/>
            <person name="Kim D."/>
            <person name="Ryu S."/>
            <person name="Kim W."/>
        </authorList>
    </citation>
    <scope>NUCLEOTIDE SEQUENCE [LARGE SCALE GENOMIC DNA]</scope>
    <source>
        <tissue evidence="1">Muscle</tissue>
    </source>
</reference>
<accession>A0A5B7I6X6</accession>
<dbReference type="AlphaFoldDB" id="A0A5B7I6X6"/>
<protein>
    <submittedName>
        <fullName evidence="1">Uncharacterized protein</fullName>
    </submittedName>
</protein>
<keyword evidence="2" id="KW-1185">Reference proteome</keyword>
<proteinExistence type="predicted"/>
<dbReference type="EMBL" id="VSRR010047448">
    <property type="protein sequence ID" value="MPC78043.1"/>
    <property type="molecule type" value="Genomic_DNA"/>
</dbReference>
<dbReference type="Proteomes" id="UP000324222">
    <property type="component" value="Unassembled WGS sequence"/>
</dbReference>
<comment type="caution">
    <text evidence="1">The sequence shown here is derived from an EMBL/GenBank/DDBJ whole genome shotgun (WGS) entry which is preliminary data.</text>
</comment>
<organism evidence="1 2">
    <name type="scientific">Portunus trituberculatus</name>
    <name type="common">Swimming crab</name>
    <name type="synonym">Neptunus trituberculatus</name>
    <dbReference type="NCBI Taxonomy" id="210409"/>
    <lineage>
        <taxon>Eukaryota</taxon>
        <taxon>Metazoa</taxon>
        <taxon>Ecdysozoa</taxon>
        <taxon>Arthropoda</taxon>
        <taxon>Crustacea</taxon>
        <taxon>Multicrustacea</taxon>
        <taxon>Malacostraca</taxon>
        <taxon>Eumalacostraca</taxon>
        <taxon>Eucarida</taxon>
        <taxon>Decapoda</taxon>
        <taxon>Pleocyemata</taxon>
        <taxon>Brachyura</taxon>
        <taxon>Eubrachyura</taxon>
        <taxon>Portunoidea</taxon>
        <taxon>Portunidae</taxon>
        <taxon>Portuninae</taxon>
        <taxon>Portunus</taxon>
    </lineage>
</organism>
<evidence type="ECO:0000313" key="1">
    <source>
        <dbReference type="EMBL" id="MPC78043.1"/>
    </source>
</evidence>
<evidence type="ECO:0000313" key="2">
    <source>
        <dbReference type="Proteomes" id="UP000324222"/>
    </source>
</evidence>
<gene>
    <name evidence="1" type="ORF">E2C01_072516</name>
</gene>